<protein>
    <recommendedName>
        <fullName evidence="6">RagB/SusD domain-containing protein</fullName>
    </recommendedName>
</protein>
<dbReference type="AlphaFoldDB" id="A0A5J4FVK9"/>
<dbReference type="InterPro" id="IPR012944">
    <property type="entry name" value="SusD_RagB_dom"/>
</dbReference>
<evidence type="ECO:0000256" key="5">
    <source>
        <dbReference type="ARBA" id="ARBA00023237"/>
    </source>
</evidence>
<proteinExistence type="inferred from homology"/>
<dbReference type="EMBL" id="BKCF01000001">
    <property type="protein sequence ID" value="GEQ85154.1"/>
    <property type="molecule type" value="Genomic_DNA"/>
</dbReference>
<evidence type="ECO:0000256" key="2">
    <source>
        <dbReference type="ARBA" id="ARBA00006275"/>
    </source>
</evidence>
<sequence>MKKHIYKIVLFAAVIGTFVSCEVEEFSDLNNPEVDAFENNLTRGDLQDLVGGLFYSSRVALGTYLDDCGVIGRDYYRFSGSDPRFTNDLLGGGTTMLDNNTFYITNPWAGRYRTVKNANLILGFLDGQDVSAQFSEAEVSATKGLLKTYIAHELLLNLNLTDENGIRTDVADEGNLGAFVSKTQALNDIQAILADAASDLAAGGSDFSFFFPSGFDGFDTPATFLQVTNAIAARVAIYRGDSASALSLLDNSFLELNGDLNTGLYYDFSEAGTDLINPIFISVAGSVPSNARVVHPSFLTDAEADDARVTNKTEPLPNGEITLDNLAGDTVLNLYQSNNDAIPLIRNEELILIYAEASITSNPANAVNALSIVRMAAGLPAYTGPTDAASLTTEMLKQRRYSLYGEGHRWIDVRRYGLLDTLPIDRVDTEGNPDDVWSSFPIPLTENQ</sequence>
<dbReference type="PROSITE" id="PS51257">
    <property type="entry name" value="PROKAR_LIPOPROTEIN"/>
    <property type="match status" value="1"/>
</dbReference>
<dbReference type="SUPFAM" id="SSF48452">
    <property type="entry name" value="TPR-like"/>
    <property type="match status" value="1"/>
</dbReference>
<organism evidence="7 8">
    <name type="scientific">Patiriisocius marinistellae</name>
    <dbReference type="NCBI Taxonomy" id="2494560"/>
    <lineage>
        <taxon>Bacteria</taxon>
        <taxon>Pseudomonadati</taxon>
        <taxon>Bacteroidota</taxon>
        <taxon>Flavobacteriia</taxon>
        <taxon>Flavobacteriales</taxon>
        <taxon>Flavobacteriaceae</taxon>
        <taxon>Patiriisocius</taxon>
    </lineage>
</organism>
<dbReference type="Gene3D" id="1.25.40.390">
    <property type="match status" value="1"/>
</dbReference>
<comment type="subcellular location">
    <subcellularLocation>
        <location evidence="1">Cell outer membrane</location>
    </subcellularLocation>
</comment>
<dbReference type="RefSeq" id="WP_151893085.1">
    <property type="nucleotide sequence ID" value="NZ_BKCF01000001.1"/>
</dbReference>
<reference evidence="7 8" key="1">
    <citation type="submission" date="2019-08" db="EMBL/GenBank/DDBJ databases">
        <title>Ulvibacter marinistellae sp. nov., isolated from a starfish, Patiria pectinifera.</title>
        <authorList>
            <person name="Kawano K."/>
            <person name="Ushijima N."/>
            <person name="Kihara M."/>
            <person name="Itoh H."/>
        </authorList>
    </citation>
    <scope>NUCLEOTIDE SEQUENCE [LARGE SCALE GENOMIC DNA]</scope>
    <source>
        <strain evidence="7 8">KK4</strain>
    </source>
</reference>
<evidence type="ECO:0000256" key="1">
    <source>
        <dbReference type="ARBA" id="ARBA00004442"/>
    </source>
</evidence>
<keyword evidence="3" id="KW-0732">Signal</keyword>
<evidence type="ECO:0000313" key="8">
    <source>
        <dbReference type="Proteomes" id="UP000326994"/>
    </source>
</evidence>
<keyword evidence="4" id="KW-0472">Membrane</keyword>
<keyword evidence="8" id="KW-1185">Reference proteome</keyword>
<gene>
    <name evidence="7" type="ORF">ULMS_06620</name>
</gene>
<name>A0A5J4FVK9_9FLAO</name>
<comment type="similarity">
    <text evidence="2">Belongs to the SusD family.</text>
</comment>
<dbReference type="InterPro" id="IPR011990">
    <property type="entry name" value="TPR-like_helical_dom_sf"/>
</dbReference>
<evidence type="ECO:0000256" key="3">
    <source>
        <dbReference type="ARBA" id="ARBA00022729"/>
    </source>
</evidence>
<evidence type="ECO:0000256" key="4">
    <source>
        <dbReference type="ARBA" id="ARBA00023136"/>
    </source>
</evidence>
<feature type="domain" description="RagB/SusD" evidence="6">
    <location>
        <begin position="337"/>
        <end position="417"/>
    </location>
</feature>
<evidence type="ECO:0000313" key="7">
    <source>
        <dbReference type="EMBL" id="GEQ85154.1"/>
    </source>
</evidence>
<evidence type="ECO:0000259" key="6">
    <source>
        <dbReference type="Pfam" id="PF07980"/>
    </source>
</evidence>
<dbReference type="Proteomes" id="UP000326994">
    <property type="component" value="Unassembled WGS sequence"/>
</dbReference>
<comment type="caution">
    <text evidence="7">The sequence shown here is derived from an EMBL/GenBank/DDBJ whole genome shotgun (WGS) entry which is preliminary data.</text>
</comment>
<keyword evidence="5" id="KW-0998">Cell outer membrane</keyword>
<dbReference type="OrthoDB" id="9794888at2"/>
<dbReference type="Pfam" id="PF07980">
    <property type="entry name" value="SusD_RagB"/>
    <property type="match status" value="1"/>
</dbReference>
<dbReference type="GO" id="GO:0009279">
    <property type="term" value="C:cell outer membrane"/>
    <property type="evidence" value="ECO:0007669"/>
    <property type="project" value="UniProtKB-SubCell"/>
</dbReference>
<accession>A0A5J4FVK9</accession>